<gene>
    <name evidence="2" type="ORF">MACH21_08650</name>
</gene>
<dbReference type="PRINTS" id="PR00702">
    <property type="entry name" value="ACRIFLAVINRP"/>
</dbReference>
<reference evidence="2 3" key="1">
    <citation type="submission" date="2023-01" db="EMBL/GenBank/DDBJ databases">
        <title>Complete genome sequence of Roseicyclus marinus strain Dej080120_10.</title>
        <authorList>
            <person name="Ueki S."/>
            <person name="Maruyama F."/>
        </authorList>
    </citation>
    <scope>NUCLEOTIDE SEQUENCE [LARGE SCALE GENOMIC DNA]</scope>
    <source>
        <strain evidence="2 3">Dej080120_10</strain>
    </source>
</reference>
<evidence type="ECO:0000313" key="2">
    <source>
        <dbReference type="EMBL" id="BDW84688.1"/>
    </source>
</evidence>
<dbReference type="Proteomes" id="UP001337723">
    <property type="component" value="Chromosome"/>
</dbReference>
<dbReference type="GO" id="GO:0005886">
    <property type="term" value="C:plasma membrane"/>
    <property type="evidence" value="ECO:0007669"/>
    <property type="project" value="TreeGrafter"/>
</dbReference>
<keyword evidence="1" id="KW-0812">Transmembrane</keyword>
<name>A0AA48KJC2_9RHOB</name>
<dbReference type="Gene3D" id="3.30.70.1440">
    <property type="entry name" value="Multidrug efflux transporter AcrB pore domain"/>
    <property type="match status" value="1"/>
</dbReference>
<feature type="transmembrane region" description="Helical" evidence="1">
    <location>
        <begin position="476"/>
        <end position="499"/>
    </location>
</feature>
<feature type="transmembrane region" description="Helical" evidence="1">
    <location>
        <begin position="887"/>
        <end position="909"/>
    </location>
</feature>
<feature type="transmembrane region" description="Helical" evidence="1">
    <location>
        <begin position="377"/>
        <end position="397"/>
    </location>
</feature>
<feature type="transmembrane region" description="Helical" evidence="1">
    <location>
        <begin position="403"/>
        <end position="424"/>
    </location>
</feature>
<feature type="transmembrane region" description="Helical" evidence="1">
    <location>
        <begin position="444"/>
        <end position="464"/>
    </location>
</feature>
<keyword evidence="1" id="KW-1133">Transmembrane helix</keyword>
<dbReference type="GO" id="GO:0042910">
    <property type="term" value="F:xenobiotic transmembrane transporter activity"/>
    <property type="evidence" value="ECO:0007669"/>
    <property type="project" value="TreeGrafter"/>
</dbReference>
<dbReference type="KEGG" id="rmai:MACH21_08650"/>
<dbReference type="Gene3D" id="3.30.70.1320">
    <property type="entry name" value="Multidrug efflux transporter AcrB pore domain like"/>
    <property type="match status" value="1"/>
</dbReference>
<dbReference type="Gene3D" id="3.30.70.1430">
    <property type="entry name" value="Multidrug efflux transporter AcrB pore domain"/>
    <property type="match status" value="2"/>
</dbReference>
<evidence type="ECO:0000313" key="3">
    <source>
        <dbReference type="Proteomes" id="UP001337723"/>
    </source>
</evidence>
<sequence>MTLSDWALRRPILPLVAIALLTILGLRAAGQMPLTHLPDLGQNRIVLRLVAEDATLAAMDRDLAQPLERALAALPQVGAISSEITATDLRVTLNLRDAGLAQDTLAAVSDRINALAPTSAIAFRIADIRARASRELALLDLAVIPGDGDLVRASRTVETTILPALREIEGLTDITLRGLRRDRLTIRPDAAALAAADLTLADLSRQITDRLGRIAPADLPSGAEPGPALLGLSPLADDGDPVTALGRLPQVTGAGHVLPLATLARIETGPASTGTGTGMDAEQDWIVRHDGASAIFLRIDVDQSADLAGVLEALDTRIARLDARLAAEGNGLQLALVNRPADRAVAALGSTRRALLEGALLVIAVIALALRARRAILLAALALPLSVLPTLFVMQALGISLNIVSLLALTLASGILVDDAIVEIENIHKHLAQGRNPRQAVAKAMRDIAGPVVATSAAILAIFAPLAGMPGEAGRYFWAFGATLCIATVISLAVSRLVIPPLAARFPDRLAPADIVPKPPGRALRAYDRLLGHVLAHRWLCLAAASAIAVLSVGAALTHPGSFIPLDPPRHLQVDLSLPPHLSPDARDRLTNRLAGDIAAVQGVSAVTTLISTDAGGLTRLSIATDGAPDTARAIRARLDAEPDARAIVLTAAGRAPLAIDLAARDLATLETGAAVLSGLLADPALAGAPRVITSAPAPELRFTPDPAVLRQLGLAQDDLALALRSLTVAPAQPLGRIDLQDGRDLAVHLDPMSPASATDPDPIGASGRDLAFTALRLPSGQTVPLAALGRFDLHLTEASLSRRDGHYLRRLSIDPADPADTRDITRLVRLAVADLARDLPGLAILPDGDTRLRADMMADLRGAMGNMLLLLVAVLFLLFRAAGQVVVILISLLFSLCGGMLVLIATGLPISLPVMIGMLLLFGIVAKNGILLIDRAQRLHEQGAAMDMALRAAALDRARPILMTSAAMIAGMVPAALPGLDGAAFRQPLALTVIAGVAVSTFLSLLLVPALSLSAHRLGTRLGAIAATLGKGRAPAAATD</sequence>
<feature type="transmembrane region" description="Helical" evidence="1">
    <location>
        <begin position="354"/>
        <end position="370"/>
    </location>
</feature>
<organism evidence="2 3">
    <name type="scientific">Roseicyclus marinus</name>
    <dbReference type="NCBI Taxonomy" id="2161673"/>
    <lineage>
        <taxon>Bacteria</taxon>
        <taxon>Pseudomonadati</taxon>
        <taxon>Pseudomonadota</taxon>
        <taxon>Alphaproteobacteria</taxon>
        <taxon>Rhodobacterales</taxon>
        <taxon>Roseobacteraceae</taxon>
        <taxon>Roseicyclus</taxon>
    </lineage>
</organism>
<dbReference type="EMBL" id="AP027266">
    <property type="protein sequence ID" value="BDW84688.1"/>
    <property type="molecule type" value="Genomic_DNA"/>
</dbReference>
<dbReference type="AlphaFoldDB" id="A0AA48KJC2"/>
<dbReference type="Gene3D" id="1.20.1640.10">
    <property type="entry name" value="Multidrug efflux transporter AcrB transmembrane domain"/>
    <property type="match status" value="2"/>
</dbReference>
<accession>A0AA48KJC2</accession>
<feature type="transmembrane region" description="Helical" evidence="1">
    <location>
        <begin position="915"/>
        <end position="934"/>
    </location>
</feature>
<dbReference type="InterPro" id="IPR001036">
    <property type="entry name" value="Acrflvin-R"/>
</dbReference>
<keyword evidence="1" id="KW-0472">Membrane</keyword>
<dbReference type="PANTHER" id="PTHR32063:SF0">
    <property type="entry name" value="SWARMING MOTILITY PROTEIN SWRC"/>
    <property type="match status" value="1"/>
</dbReference>
<feature type="transmembrane region" description="Helical" evidence="1">
    <location>
        <begin position="539"/>
        <end position="557"/>
    </location>
</feature>
<protein>
    <submittedName>
        <fullName evidence="2">ABC transporter permease</fullName>
    </submittedName>
</protein>
<dbReference type="SUPFAM" id="SSF82866">
    <property type="entry name" value="Multidrug efflux transporter AcrB transmembrane domain"/>
    <property type="match status" value="2"/>
</dbReference>
<dbReference type="Gene3D" id="3.30.2090.10">
    <property type="entry name" value="Multidrug efflux transporter AcrB TolC docking domain, DN and DC subdomains"/>
    <property type="match status" value="2"/>
</dbReference>
<dbReference type="InterPro" id="IPR027463">
    <property type="entry name" value="AcrB_DN_DC_subdom"/>
</dbReference>
<feature type="transmembrane region" description="Helical" evidence="1">
    <location>
        <begin position="861"/>
        <end position="880"/>
    </location>
</feature>
<proteinExistence type="predicted"/>
<dbReference type="RefSeq" id="WP_338274754.1">
    <property type="nucleotide sequence ID" value="NZ_AP027266.1"/>
</dbReference>
<feature type="transmembrane region" description="Helical" evidence="1">
    <location>
        <begin position="961"/>
        <end position="978"/>
    </location>
</feature>
<feature type="transmembrane region" description="Helical" evidence="1">
    <location>
        <begin position="990"/>
        <end position="1012"/>
    </location>
</feature>
<dbReference type="PANTHER" id="PTHR32063">
    <property type="match status" value="1"/>
</dbReference>
<dbReference type="Pfam" id="PF00873">
    <property type="entry name" value="ACR_tran"/>
    <property type="match status" value="2"/>
</dbReference>
<keyword evidence="3" id="KW-1185">Reference proteome</keyword>
<evidence type="ECO:0000256" key="1">
    <source>
        <dbReference type="SAM" id="Phobius"/>
    </source>
</evidence>